<dbReference type="InterPro" id="IPR040235">
    <property type="entry name" value="Nicolin-1"/>
</dbReference>
<reference evidence="1" key="1">
    <citation type="submission" date="2021-02" db="EMBL/GenBank/DDBJ databases">
        <authorList>
            <person name="Nowell W R."/>
        </authorList>
    </citation>
    <scope>NUCLEOTIDE SEQUENCE</scope>
</reference>
<accession>A0A815II60</accession>
<comment type="caution">
    <text evidence="1">The sequence shown here is derived from an EMBL/GenBank/DDBJ whole genome shotgun (WGS) entry which is preliminary data.</text>
</comment>
<evidence type="ECO:0000313" key="2">
    <source>
        <dbReference type="Proteomes" id="UP000663828"/>
    </source>
</evidence>
<dbReference type="Proteomes" id="UP000663828">
    <property type="component" value="Unassembled WGS sequence"/>
</dbReference>
<dbReference type="PANTHER" id="PTHR31239">
    <property type="entry name" value="NICOLIN 1"/>
    <property type="match status" value="1"/>
</dbReference>
<keyword evidence="2" id="KW-1185">Reference proteome</keyword>
<dbReference type="PANTHER" id="PTHR31239:SF2">
    <property type="entry name" value="NICOLIN-1"/>
    <property type="match status" value="1"/>
</dbReference>
<dbReference type="EMBL" id="CAJNOR010003002">
    <property type="protein sequence ID" value="CAF1366306.1"/>
    <property type="molecule type" value="Genomic_DNA"/>
</dbReference>
<sequence length="223" mass="26074">MTTELNFKEQAFLQIQDRPNAPFHSGCKMFTWTCNQSPIKNFTSIEFVNEYTAFLSIKIKQHSEDFGPSKILSNHLDEWHVLLNRYQLMESCHGEIGSNRHMILNQKQFTFMPRAIYQIRFFLQQPSPIWKEFSIVNVQIHSQSSLSKDRKPSIERLLASTLINDDQMTETTFTKIPLITELSQHLQAMWTICAKMHQSDYGSDRIKRFDIDGSYDVQILSST</sequence>
<gene>
    <name evidence="1" type="ORF">XAT740_LOCUS32293</name>
</gene>
<dbReference type="GO" id="GO:0005654">
    <property type="term" value="C:nucleoplasm"/>
    <property type="evidence" value="ECO:0007669"/>
    <property type="project" value="TreeGrafter"/>
</dbReference>
<evidence type="ECO:0000313" key="1">
    <source>
        <dbReference type="EMBL" id="CAF1366306.1"/>
    </source>
</evidence>
<name>A0A815II60_ADIRI</name>
<organism evidence="1 2">
    <name type="scientific">Adineta ricciae</name>
    <name type="common">Rotifer</name>
    <dbReference type="NCBI Taxonomy" id="249248"/>
    <lineage>
        <taxon>Eukaryota</taxon>
        <taxon>Metazoa</taxon>
        <taxon>Spiralia</taxon>
        <taxon>Gnathifera</taxon>
        <taxon>Rotifera</taxon>
        <taxon>Eurotatoria</taxon>
        <taxon>Bdelloidea</taxon>
        <taxon>Adinetida</taxon>
        <taxon>Adinetidae</taxon>
        <taxon>Adineta</taxon>
    </lineage>
</organism>
<dbReference type="AlphaFoldDB" id="A0A815II60"/>
<proteinExistence type="predicted"/>
<protein>
    <submittedName>
        <fullName evidence="1">Uncharacterized protein</fullName>
    </submittedName>
</protein>